<sequence>MNKLVQKILNNRNDLIEGTFCYELFENKTFNATLFEELIKDIKNSLNEDEITDFLDFVPWVVMNTMHCIICHNDTNDSYFILNMDMDLWYETYENLLSDVLNSALLCQRNR</sequence>
<keyword evidence="2" id="KW-1185">Reference proteome</keyword>
<dbReference type="RefSeq" id="WP_317635643.1">
    <property type="nucleotide sequence ID" value="NZ_AP026802.1"/>
</dbReference>
<organism evidence="1 2">
    <name type="scientific">Xylocopilactobacillus apicola</name>
    <dbReference type="NCBI Taxonomy" id="2932184"/>
    <lineage>
        <taxon>Bacteria</taxon>
        <taxon>Bacillati</taxon>
        <taxon>Bacillota</taxon>
        <taxon>Bacilli</taxon>
        <taxon>Lactobacillales</taxon>
        <taxon>Lactobacillaceae</taxon>
        <taxon>Xylocopilactobacillus</taxon>
    </lineage>
</organism>
<dbReference type="Proteomes" id="UP001321861">
    <property type="component" value="Chromosome"/>
</dbReference>
<dbReference type="KEGG" id="xap:XA3_01350"/>
<evidence type="ECO:0000313" key="2">
    <source>
        <dbReference type="Proteomes" id="UP001321861"/>
    </source>
</evidence>
<dbReference type="EMBL" id="AP026802">
    <property type="protein sequence ID" value="BDR57694.1"/>
    <property type="molecule type" value="Genomic_DNA"/>
</dbReference>
<protein>
    <submittedName>
        <fullName evidence="1">Uncharacterized protein</fullName>
    </submittedName>
</protein>
<reference evidence="1 2" key="1">
    <citation type="journal article" date="2023" name="Microbiol. Spectr.">
        <title>Symbiosis of Carpenter Bees with Uncharacterized Lactic Acid Bacteria Showing NAD Auxotrophy.</title>
        <authorList>
            <person name="Kawasaki S."/>
            <person name="Ozawa K."/>
            <person name="Mori T."/>
            <person name="Yamamoto A."/>
            <person name="Ito M."/>
            <person name="Ohkuma M."/>
            <person name="Sakamoto M."/>
            <person name="Matsutani M."/>
        </authorList>
    </citation>
    <scope>NUCLEOTIDE SEQUENCE [LARGE SCALE GENOMIC DNA]</scope>
    <source>
        <strain evidence="1 2">XA3</strain>
    </source>
</reference>
<dbReference type="AlphaFoldDB" id="A0AAU9DPH1"/>
<accession>A0AAU9DPH1</accession>
<name>A0AAU9DPH1_9LACO</name>
<gene>
    <name evidence="1" type="ORF">XA3_01350</name>
</gene>
<evidence type="ECO:0000313" key="1">
    <source>
        <dbReference type="EMBL" id="BDR57694.1"/>
    </source>
</evidence>
<proteinExistence type="predicted"/>